<sequence length="130" mass="14861">MVKFPKKNIESNFADFGGCKASCMDLFLGPERTCLVDTVDLTFILYVLCVVFRYQDPVAIFFVIARILFRVLSHDMSNHCCFSWKELLALVVTCKTVFFFLMAVNLLLPSLHVIVFWILLLSSSYIAFGL</sequence>
<dbReference type="AlphaFoldDB" id="A0A443NJC7"/>
<protein>
    <submittedName>
        <fullName evidence="1">Uncharacterized protein</fullName>
    </submittedName>
</protein>
<comment type="caution">
    <text evidence="1">The sequence shown here is derived from an EMBL/GenBank/DDBJ whole genome shotgun (WGS) entry which is preliminary data.</text>
</comment>
<accession>A0A443NJC7</accession>
<name>A0A443NJC7_9MAGN</name>
<gene>
    <name evidence="1" type="ORF">CKAN_00719200</name>
</gene>
<dbReference type="EMBL" id="QPKB01000003">
    <property type="protein sequence ID" value="RWR78650.1"/>
    <property type="molecule type" value="Genomic_DNA"/>
</dbReference>
<evidence type="ECO:0000313" key="1">
    <source>
        <dbReference type="EMBL" id="RWR78650.1"/>
    </source>
</evidence>
<reference evidence="1 2" key="1">
    <citation type="journal article" date="2019" name="Nat. Plants">
        <title>Stout camphor tree genome fills gaps in understanding of flowering plant genome evolution.</title>
        <authorList>
            <person name="Chaw S.M."/>
            <person name="Liu Y.C."/>
            <person name="Wu Y.W."/>
            <person name="Wang H.Y."/>
            <person name="Lin C.I."/>
            <person name="Wu C.S."/>
            <person name="Ke H.M."/>
            <person name="Chang L.Y."/>
            <person name="Hsu C.Y."/>
            <person name="Yang H.T."/>
            <person name="Sudianto E."/>
            <person name="Hsu M.H."/>
            <person name="Wu K.P."/>
            <person name="Wang L.N."/>
            <person name="Leebens-Mack J.H."/>
            <person name="Tsai I.J."/>
        </authorList>
    </citation>
    <scope>NUCLEOTIDE SEQUENCE [LARGE SCALE GENOMIC DNA]</scope>
    <source>
        <strain evidence="2">cv. Chaw 1501</strain>
        <tissue evidence="1">Young leaves</tissue>
    </source>
</reference>
<organism evidence="1 2">
    <name type="scientific">Cinnamomum micranthum f. kanehirae</name>
    <dbReference type="NCBI Taxonomy" id="337451"/>
    <lineage>
        <taxon>Eukaryota</taxon>
        <taxon>Viridiplantae</taxon>
        <taxon>Streptophyta</taxon>
        <taxon>Embryophyta</taxon>
        <taxon>Tracheophyta</taxon>
        <taxon>Spermatophyta</taxon>
        <taxon>Magnoliopsida</taxon>
        <taxon>Magnoliidae</taxon>
        <taxon>Laurales</taxon>
        <taxon>Lauraceae</taxon>
        <taxon>Cinnamomum</taxon>
    </lineage>
</organism>
<evidence type="ECO:0000313" key="2">
    <source>
        <dbReference type="Proteomes" id="UP000283530"/>
    </source>
</evidence>
<dbReference type="Proteomes" id="UP000283530">
    <property type="component" value="Unassembled WGS sequence"/>
</dbReference>
<keyword evidence="2" id="KW-1185">Reference proteome</keyword>
<proteinExistence type="predicted"/>